<protein>
    <submittedName>
        <fullName evidence="2">Dihydrofolate reductase</fullName>
    </submittedName>
</protein>
<dbReference type="Pfam" id="PF01872">
    <property type="entry name" value="RibD_C"/>
    <property type="match status" value="1"/>
</dbReference>
<dbReference type="GO" id="GO:0009231">
    <property type="term" value="P:riboflavin biosynthetic process"/>
    <property type="evidence" value="ECO:0007669"/>
    <property type="project" value="InterPro"/>
</dbReference>
<dbReference type="GO" id="GO:0008703">
    <property type="term" value="F:5-amino-6-(5-phosphoribosylamino)uracil reductase activity"/>
    <property type="evidence" value="ECO:0007669"/>
    <property type="project" value="InterPro"/>
</dbReference>
<evidence type="ECO:0000313" key="2">
    <source>
        <dbReference type="EMBL" id="AXY73957.1"/>
    </source>
</evidence>
<evidence type="ECO:0000313" key="3">
    <source>
        <dbReference type="Proteomes" id="UP000263900"/>
    </source>
</evidence>
<dbReference type="AlphaFoldDB" id="A0A3B7MJZ2"/>
<dbReference type="PANTHER" id="PTHR38011:SF11">
    <property type="entry name" value="2,5-DIAMINO-6-RIBOSYLAMINO-4(3H)-PYRIMIDINONE 5'-PHOSPHATE REDUCTASE"/>
    <property type="match status" value="1"/>
</dbReference>
<dbReference type="KEGG" id="pseg:D3H65_08160"/>
<dbReference type="OrthoDB" id="195113at2"/>
<dbReference type="InterPro" id="IPR002734">
    <property type="entry name" value="RibDG_C"/>
</dbReference>
<reference evidence="2 3" key="1">
    <citation type="submission" date="2018-09" db="EMBL/GenBank/DDBJ databases">
        <title>Genome sequencing of strain 6GH32-13.</title>
        <authorList>
            <person name="Weon H.-Y."/>
            <person name="Heo J."/>
            <person name="Kwon S.-W."/>
        </authorList>
    </citation>
    <scope>NUCLEOTIDE SEQUENCE [LARGE SCALE GENOMIC DNA]</scope>
    <source>
        <strain evidence="2 3">5GH32-13</strain>
    </source>
</reference>
<gene>
    <name evidence="2" type="ORF">D3H65_08160</name>
</gene>
<accession>A0A3B7MJZ2</accession>
<name>A0A3B7MJZ2_9BACT</name>
<dbReference type="Proteomes" id="UP000263900">
    <property type="component" value="Chromosome"/>
</dbReference>
<dbReference type="InterPro" id="IPR050765">
    <property type="entry name" value="Riboflavin_Biosynth_HTPR"/>
</dbReference>
<organism evidence="2 3">
    <name type="scientific">Paraflavitalea soli</name>
    <dbReference type="NCBI Taxonomy" id="2315862"/>
    <lineage>
        <taxon>Bacteria</taxon>
        <taxon>Pseudomonadati</taxon>
        <taxon>Bacteroidota</taxon>
        <taxon>Chitinophagia</taxon>
        <taxon>Chitinophagales</taxon>
        <taxon>Chitinophagaceae</taxon>
        <taxon>Paraflavitalea</taxon>
    </lineage>
</organism>
<sequence>MKRIVWFMHVSLDGFVTDANGSMEWIKADAEMFDYAGAQTERSDTALYARKTYELMEGYWPTAADKPNASKHDIEHSSWYNQVNKYVISRSWAGKKLPTATLISDNVVEEIKKLRQGEGKDIVIFGSPSLGKLLTAENLVDDYWLFVNPIILGDGLPLFKDIKTKTFLKLASSITFASGVVALHYEAKR</sequence>
<dbReference type="Gene3D" id="3.40.430.10">
    <property type="entry name" value="Dihydrofolate Reductase, subunit A"/>
    <property type="match status" value="1"/>
</dbReference>
<dbReference type="EMBL" id="CP032157">
    <property type="protein sequence ID" value="AXY73957.1"/>
    <property type="molecule type" value="Genomic_DNA"/>
</dbReference>
<dbReference type="InterPro" id="IPR024072">
    <property type="entry name" value="DHFR-like_dom_sf"/>
</dbReference>
<proteinExistence type="predicted"/>
<dbReference type="RefSeq" id="WP_119049844.1">
    <property type="nucleotide sequence ID" value="NZ_CP032157.1"/>
</dbReference>
<dbReference type="PANTHER" id="PTHR38011">
    <property type="entry name" value="DIHYDROFOLATE REDUCTASE FAMILY PROTEIN (AFU_ORTHOLOGUE AFUA_8G06820)"/>
    <property type="match status" value="1"/>
</dbReference>
<evidence type="ECO:0000259" key="1">
    <source>
        <dbReference type="Pfam" id="PF01872"/>
    </source>
</evidence>
<keyword evidence="3" id="KW-1185">Reference proteome</keyword>
<dbReference type="SUPFAM" id="SSF53597">
    <property type="entry name" value="Dihydrofolate reductase-like"/>
    <property type="match status" value="1"/>
</dbReference>
<feature type="domain" description="Bacterial bifunctional deaminase-reductase C-terminal" evidence="1">
    <location>
        <begin position="4"/>
        <end position="181"/>
    </location>
</feature>